<proteinExistence type="predicted"/>
<evidence type="ECO:0000313" key="3">
    <source>
        <dbReference type="Proteomes" id="UP001152607"/>
    </source>
</evidence>
<comment type="caution">
    <text evidence="2">The sequence shown here is derived from an EMBL/GenBank/DDBJ whole genome shotgun (WGS) entry which is preliminary data.</text>
</comment>
<protein>
    <submittedName>
        <fullName evidence="2">Uncharacterized protein</fullName>
    </submittedName>
</protein>
<feature type="region of interest" description="Disordered" evidence="1">
    <location>
        <begin position="1"/>
        <end position="78"/>
    </location>
</feature>
<gene>
    <name evidence="2" type="ORF">PDIGIT_LOCUS5721</name>
</gene>
<dbReference type="Proteomes" id="UP001152607">
    <property type="component" value="Unassembled WGS sequence"/>
</dbReference>
<dbReference type="SUPFAM" id="SSF81995">
    <property type="entry name" value="beta-sandwich domain of Sec23/24"/>
    <property type="match status" value="1"/>
</dbReference>
<accession>A0A9W4XPJ4</accession>
<reference evidence="2" key="1">
    <citation type="submission" date="2023-01" db="EMBL/GenBank/DDBJ databases">
        <authorList>
            <person name="Van Ghelder C."/>
            <person name="Rancurel C."/>
        </authorList>
    </citation>
    <scope>NUCLEOTIDE SEQUENCE</scope>
    <source>
        <strain evidence="2">CNCM I-4278</strain>
    </source>
</reference>
<dbReference type="AlphaFoldDB" id="A0A9W4XPJ4"/>
<organism evidence="2 3">
    <name type="scientific">Periconia digitata</name>
    <dbReference type="NCBI Taxonomy" id="1303443"/>
    <lineage>
        <taxon>Eukaryota</taxon>
        <taxon>Fungi</taxon>
        <taxon>Dikarya</taxon>
        <taxon>Ascomycota</taxon>
        <taxon>Pezizomycotina</taxon>
        <taxon>Dothideomycetes</taxon>
        <taxon>Pleosporomycetidae</taxon>
        <taxon>Pleosporales</taxon>
        <taxon>Massarineae</taxon>
        <taxon>Periconiaceae</taxon>
        <taxon>Periconia</taxon>
    </lineage>
</organism>
<sequence>MSTMSQQPPYPPTYQYPQQQQYPQQYQPQPYQDVLSHQQHPQQYPPYNHPQQPQPTTLAPPQPQGPYLNPNAPQTTSSATLYSEKSALSTASAASSTSPPLSNAISLSPTHALYITKHSIYAKSTPITNLTHHPSNPLSSYAGDTIPSSFLAAAKDVGPAAPPLFTMRKKHWYSSRSSFVAVREKGEEEEVANLKNISSSCSKAEMKFVKGRAAQQGVVSMKPVKWLTRRNAFVFESRTFTWGFESRVKSSRMVLVMEGGAGGEVIIVARYADKHGTGNGNGVLLIDAREIDLAVATLTAMVMLRRTQLSFQEANSGGGNSGASAAVAAAVS</sequence>
<evidence type="ECO:0000313" key="2">
    <source>
        <dbReference type="EMBL" id="CAI6332691.1"/>
    </source>
</evidence>
<dbReference type="EMBL" id="CAOQHR010000003">
    <property type="protein sequence ID" value="CAI6332691.1"/>
    <property type="molecule type" value="Genomic_DNA"/>
</dbReference>
<evidence type="ECO:0000256" key="1">
    <source>
        <dbReference type="SAM" id="MobiDB-lite"/>
    </source>
</evidence>
<name>A0A9W4XPJ4_9PLEO</name>
<feature type="compositionally biased region" description="Low complexity" evidence="1">
    <location>
        <begin position="15"/>
        <end position="42"/>
    </location>
</feature>
<keyword evidence="3" id="KW-1185">Reference proteome</keyword>
<dbReference type="OrthoDB" id="21214at2759"/>